<protein>
    <submittedName>
        <fullName evidence="2">Uncharacterized protein</fullName>
    </submittedName>
</protein>
<feature type="compositionally biased region" description="Low complexity" evidence="1">
    <location>
        <begin position="629"/>
        <end position="639"/>
    </location>
</feature>
<keyword evidence="3" id="KW-1185">Reference proteome</keyword>
<feature type="compositionally biased region" description="Basic and acidic residues" evidence="1">
    <location>
        <begin position="206"/>
        <end position="216"/>
    </location>
</feature>
<sequence length="901" mass="94877">MDANFTFPARPKPTPRPAPASPPEPVNRESNALRASVLDAALQLGFGANGAVANWMFNNTLEEEDEEPEEDPIGRGPLSATSDEYAPSSTPPTSTSSHSESYHPIPSPFSSPNPDTATSPQVHFPSTSTPVPAPTPTQSNKLRKQRRDGGYESDGGYVSDGGKKARARTKSKPKDPSPPSPPPISEPMELIPLTKEERKKKKKEKAGKGSKDHGGAETDTEDVPKLSKSKSSKKSSKKPSTDAGTGYETDDGYVSSSGKPKTKGRSRFFSLRRKGDSTSEAVVEPVPPMPEPPREVFQLPIASRFATTLPPSEGSATPSTTSPSRAGTPLLPPSRPFAFASGSGSSSPSSSSANSLLTPADQDTFGNGSLSINTAVGSARSVADEDSTLRSATETKSANRTVTFASGHISIPPTQDAFSSRSPSPQPPPNNTHINPGSKSKFFNLLTRSESHQNIAPDSKANISYPITRVEPNADADAAKAPRHVPSPISLSPNTASGASRATSAMGSPYVLLTPINTSMAPQRAPSPAPSGYTDFEGNGNYIVPSRSGSPLPPPSPNVLAYYDVPPPSPPPSGPLPRAPRGAPPSAARDPTPGVARLRNLSQDRAGGGGRLGASSPSMERGARLDVASPISGRASPISPGGGGGMMSPMTPGSGGGVQRGRAAPFPTQPLNGVHTTAGMGMGPGLAARAKVDRYRDLYAIQIPPTPRGARRGGYADEGYAEEYEYDDEVDIRVEEYDDREAYEDEGREMLGVLGRFQDNNDARERAARRGSALERNNSGALRPGTINPRRAPSPSRSIGMDGGGAGGYSDDDEASRYPDEDKTAGRSTMYSDGRDTMRWSDNYSTRASFMDVDKSEQARGQLVQRVGVMFDLSGRERNVVPPVPKLPTAFLAGGPGGNRF</sequence>
<feature type="compositionally biased region" description="Low complexity" evidence="1">
    <location>
        <begin position="310"/>
        <end position="329"/>
    </location>
</feature>
<gene>
    <name evidence="2" type="ORF">B0H16DRAFT_1692667</name>
</gene>
<dbReference type="Proteomes" id="UP001215598">
    <property type="component" value="Unassembled WGS sequence"/>
</dbReference>
<feature type="compositionally biased region" description="Pro residues" evidence="1">
    <location>
        <begin position="565"/>
        <end position="578"/>
    </location>
</feature>
<dbReference type="AlphaFoldDB" id="A0AAD7IPZ4"/>
<feature type="compositionally biased region" description="Low complexity" evidence="1">
    <location>
        <begin position="579"/>
        <end position="591"/>
    </location>
</feature>
<feature type="compositionally biased region" description="Acidic residues" evidence="1">
    <location>
        <begin position="61"/>
        <end position="71"/>
    </location>
</feature>
<feature type="region of interest" description="Disordered" evidence="1">
    <location>
        <begin position="520"/>
        <end position="683"/>
    </location>
</feature>
<evidence type="ECO:0000313" key="2">
    <source>
        <dbReference type="EMBL" id="KAJ7746644.1"/>
    </source>
</evidence>
<feature type="compositionally biased region" description="Pro residues" evidence="1">
    <location>
        <begin position="10"/>
        <end position="25"/>
    </location>
</feature>
<feature type="compositionally biased region" description="Polar residues" evidence="1">
    <location>
        <begin position="364"/>
        <end position="376"/>
    </location>
</feature>
<feature type="compositionally biased region" description="Polar residues" evidence="1">
    <location>
        <begin position="389"/>
        <end position="404"/>
    </location>
</feature>
<name>A0AAD7IPZ4_9AGAR</name>
<reference evidence="2" key="1">
    <citation type="submission" date="2023-03" db="EMBL/GenBank/DDBJ databases">
        <title>Massive genome expansion in bonnet fungi (Mycena s.s.) driven by repeated elements and novel gene families across ecological guilds.</title>
        <authorList>
            <consortium name="Lawrence Berkeley National Laboratory"/>
            <person name="Harder C.B."/>
            <person name="Miyauchi S."/>
            <person name="Viragh M."/>
            <person name="Kuo A."/>
            <person name="Thoen E."/>
            <person name="Andreopoulos B."/>
            <person name="Lu D."/>
            <person name="Skrede I."/>
            <person name="Drula E."/>
            <person name="Henrissat B."/>
            <person name="Morin E."/>
            <person name="Kohler A."/>
            <person name="Barry K."/>
            <person name="LaButti K."/>
            <person name="Morin E."/>
            <person name="Salamov A."/>
            <person name="Lipzen A."/>
            <person name="Mereny Z."/>
            <person name="Hegedus B."/>
            <person name="Baldrian P."/>
            <person name="Stursova M."/>
            <person name="Weitz H."/>
            <person name="Taylor A."/>
            <person name="Grigoriev I.V."/>
            <person name="Nagy L.G."/>
            <person name="Martin F."/>
            <person name="Kauserud H."/>
        </authorList>
    </citation>
    <scope>NUCLEOTIDE SEQUENCE</scope>
    <source>
        <strain evidence="2">CBHHK182m</strain>
    </source>
</reference>
<feature type="region of interest" description="Disordered" evidence="1">
    <location>
        <begin position="474"/>
        <end position="504"/>
    </location>
</feature>
<feature type="compositionally biased region" description="Pro residues" evidence="1">
    <location>
        <begin position="176"/>
        <end position="185"/>
    </location>
</feature>
<feature type="region of interest" description="Disordered" evidence="1">
    <location>
        <begin position="1"/>
        <end position="31"/>
    </location>
</feature>
<evidence type="ECO:0000313" key="3">
    <source>
        <dbReference type="Proteomes" id="UP001215598"/>
    </source>
</evidence>
<evidence type="ECO:0000256" key="1">
    <source>
        <dbReference type="SAM" id="MobiDB-lite"/>
    </source>
</evidence>
<feature type="compositionally biased region" description="Basic residues" evidence="1">
    <location>
        <begin position="227"/>
        <end position="237"/>
    </location>
</feature>
<proteinExistence type="predicted"/>
<dbReference type="EMBL" id="JARKIB010000079">
    <property type="protein sequence ID" value="KAJ7746644.1"/>
    <property type="molecule type" value="Genomic_DNA"/>
</dbReference>
<comment type="caution">
    <text evidence="2">The sequence shown here is derived from an EMBL/GenBank/DDBJ whole genome shotgun (WGS) entry which is preliminary data.</text>
</comment>
<feature type="compositionally biased region" description="Low complexity" evidence="1">
    <location>
        <begin position="336"/>
        <end position="352"/>
    </location>
</feature>
<feature type="compositionally biased region" description="Polar residues" evidence="1">
    <location>
        <begin position="112"/>
        <end position="121"/>
    </location>
</feature>
<feature type="compositionally biased region" description="Basic residues" evidence="1">
    <location>
        <begin position="260"/>
        <end position="272"/>
    </location>
</feature>
<feature type="compositionally biased region" description="Basic and acidic residues" evidence="1">
    <location>
        <begin position="759"/>
        <end position="768"/>
    </location>
</feature>
<feature type="compositionally biased region" description="Low complexity" evidence="1">
    <location>
        <begin position="87"/>
        <end position="99"/>
    </location>
</feature>
<feature type="compositionally biased region" description="Polar residues" evidence="1">
    <location>
        <begin position="489"/>
        <end position="504"/>
    </location>
</feature>
<feature type="compositionally biased region" description="Basic and acidic residues" evidence="1">
    <location>
        <begin position="815"/>
        <end position="825"/>
    </location>
</feature>
<feature type="region of interest" description="Disordered" evidence="1">
    <location>
        <begin position="57"/>
        <end position="440"/>
    </location>
</feature>
<accession>A0AAD7IPZ4</accession>
<organism evidence="2 3">
    <name type="scientific">Mycena metata</name>
    <dbReference type="NCBI Taxonomy" id="1033252"/>
    <lineage>
        <taxon>Eukaryota</taxon>
        <taxon>Fungi</taxon>
        <taxon>Dikarya</taxon>
        <taxon>Basidiomycota</taxon>
        <taxon>Agaricomycotina</taxon>
        <taxon>Agaricomycetes</taxon>
        <taxon>Agaricomycetidae</taxon>
        <taxon>Agaricales</taxon>
        <taxon>Marasmiineae</taxon>
        <taxon>Mycenaceae</taxon>
        <taxon>Mycena</taxon>
    </lineage>
</organism>
<feature type="region of interest" description="Disordered" evidence="1">
    <location>
        <begin position="754"/>
        <end position="839"/>
    </location>
</feature>